<dbReference type="EMBL" id="JAJAPW010000002">
    <property type="protein sequence ID" value="MCB4798452.1"/>
    <property type="molecule type" value="Genomic_DNA"/>
</dbReference>
<evidence type="ECO:0000259" key="2">
    <source>
        <dbReference type="PROSITE" id="PS50110"/>
    </source>
</evidence>
<accession>A0A9X1I1G1</accession>
<dbReference type="InterPro" id="IPR001789">
    <property type="entry name" value="Sig_transdc_resp-reg_receiver"/>
</dbReference>
<proteinExistence type="predicted"/>
<evidence type="ECO:0000313" key="5">
    <source>
        <dbReference type="Proteomes" id="UP001139199"/>
    </source>
</evidence>
<evidence type="ECO:0000259" key="3">
    <source>
        <dbReference type="PROSITE" id="PS50930"/>
    </source>
</evidence>
<keyword evidence="4" id="KW-0238">DNA-binding</keyword>
<dbReference type="Gene3D" id="2.40.50.1020">
    <property type="entry name" value="LytTr DNA-binding domain"/>
    <property type="match status" value="1"/>
</dbReference>
<evidence type="ECO:0000256" key="1">
    <source>
        <dbReference type="PROSITE-ProRule" id="PRU00169"/>
    </source>
</evidence>
<dbReference type="InterPro" id="IPR011006">
    <property type="entry name" value="CheY-like_superfamily"/>
</dbReference>
<dbReference type="AlphaFoldDB" id="A0A9X1I1G1"/>
<reference evidence="4" key="1">
    <citation type="submission" date="2021-10" db="EMBL/GenBank/DDBJ databases">
        <title>Tamlana sargassums sp. nov., and Tamlana laminarinivorans sp. nov., two new bacteria isolated from the brown alga.</title>
        <authorList>
            <person name="Li J."/>
        </authorList>
    </citation>
    <scope>NUCLEOTIDE SEQUENCE</scope>
    <source>
        <strain evidence="4">PT2-4</strain>
    </source>
</reference>
<dbReference type="Proteomes" id="UP001139199">
    <property type="component" value="Unassembled WGS sequence"/>
</dbReference>
<dbReference type="SMART" id="SM00850">
    <property type="entry name" value="LytTR"/>
    <property type="match status" value="1"/>
</dbReference>
<dbReference type="Gene3D" id="3.40.50.2300">
    <property type="match status" value="1"/>
</dbReference>
<dbReference type="Pfam" id="PF00072">
    <property type="entry name" value="Response_reg"/>
    <property type="match status" value="1"/>
</dbReference>
<dbReference type="PANTHER" id="PTHR37299">
    <property type="entry name" value="TRANSCRIPTIONAL REGULATOR-RELATED"/>
    <property type="match status" value="1"/>
</dbReference>
<evidence type="ECO:0000313" key="4">
    <source>
        <dbReference type="EMBL" id="MCB4798452.1"/>
    </source>
</evidence>
<feature type="domain" description="Response regulatory" evidence="2">
    <location>
        <begin position="3"/>
        <end position="116"/>
    </location>
</feature>
<dbReference type="PROSITE" id="PS50110">
    <property type="entry name" value="RESPONSE_REGULATORY"/>
    <property type="match status" value="1"/>
</dbReference>
<keyword evidence="1" id="KW-0597">Phosphoprotein</keyword>
<dbReference type="Pfam" id="PF04397">
    <property type="entry name" value="LytTR"/>
    <property type="match status" value="1"/>
</dbReference>
<dbReference type="InterPro" id="IPR046947">
    <property type="entry name" value="LytR-like"/>
</dbReference>
<dbReference type="SMART" id="SM00448">
    <property type="entry name" value="REC"/>
    <property type="match status" value="1"/>
</dbReference>
<organism evidence="4 5">
    <name type="scientific">Neotamlana laminarinivorans</name>
    <dbReference type="NCBI Taxonomy" id="2883124"/>
    <lineage>
        <taxon>Bacteria</taxon>
        <taxon>Pseudomonadati</taxon>
        <taxon>Bacteroidota</taxon>
        <taxon>Flavobacteriia</taxon>
        <taxon>Flavobacteriales</taxon>
        <taxon>Flavobacteriaceae</taxon>
        <taxon>Neotamlana</taxon>
    </lineage>
</organism>
<protein>
    <submittedName>
        <fullName evidence="4">LytTR family DNA-binding domain-containing protein</fullName>
    </submittedName>
</protein>
<dbReference type="PANTHER" id="PTHR37299:SF1">
    <property type="entry name" value="STAGE 0 SPORULATION PROTEIN A HOMOLOG"/>
    <property type="match status" value="1"/>
</dbReference>
<gene>
    <name evidence="4" type="ORF">LG649_06330</name>
</gene>
<comment type="caution">
    <text evidence="4">The sequence shown here is derived from an EMBL/GenBank/DDBJ whole genome shotgun (WGS) entry which is preliminary data.</text>
</comment>
<dbReference type="GO" id="GO:0003677">
    <property type="term" value="F:DNA binding"/>
    <property type="evidence" value="ECO:0007669"/>
    <property type="project" value="UniProtKB-KW"/>
</dbReference>
<dbReference type="PROSITE" id="PS50930">
    <property type="entry name" value="HTH_LYTTR"/>
    <property type="match status" value="1"/>
</dbReference>
<dbReference type="InterPro" id="IPR007492">
    <property type="entry name" value="LytTR_DNA-bd_dom"/>
</dbReference>
<feature type="domain" description="HTH LytTR-type" evidence="3">
    <location>
        <begin position="144"/>
        <end position="247"/>
    </location>
</feature>
<dbReference type="SUPFAM" id="SSF52172">
    <property type="entry name" value="CheY-like"/>
    <property type="match status" value="1"/>
</dbReference>
<dbReference type="RefSeq" id="WP_226542367.1">
    <property type="nucleotide sequence ID" value="NZ_JAJAPW010000002.1"/>
</dbReference>
<sequence length="249" mass="28495">MVNTIIIDDEQHCIDAVLYLIKTVSNNINVIGTFTNVEEAILETPKLNPDLVFLDVEIGNKTGFDYLTGINHINFQVVFTTAHDKYAIAAIKFSALDYLLKPIDEDEFKTVLLKFEQSNKSSILAQKMDALLYNLNANSSEKRITVNTKNDFHVLSISDILYCKASINYTEIYTKQNTKIISSKTLKYYNDLLIDCDFYRVDQSYLVNIRFVKRYTKGKPAYVILNNGFKIKVSLSNKEGFLAKLNSMY</sequence>
<dbReference type="GO" id="GO:0000156">
    <property type="term" value="F:phosphorelay response regulator activity"/>
    <property type="evidence" value="ECO:0007669"/>
    <property type="project" value="InterPro"/>
</dbReference>
<name>A0A9X1I1G1_9FLAO</name>
<keyword evidence="5" id="KW-1185">Reference proteome</keyword>
<feature type="modified residue" description="4-aspartylphosphate" evidence="1">
    <location>
        <position position="55"/>
    </location>
</feature>